<feature type="active site" description="Proton acceptor" evidence="6">
    <location>
        <position position="67"/>
    </location>
</feature>
<comment type="caution">
    <text evidence="6">Lacks conserved residue(s) required for the propagation of feature annotation.</text>
</comment>
<sequence length="294" mass="32830">MENRVLLIVNTRKPTALELAYKLMGWSKKRGVSFVAPSHESAMLGLPEYDWNISINPVDFGIVLGGDGTFLRAARMVMDYEIPLYGINVGRLGFLATGNPQMAEEEIERILSGGYRIQRRRVLRGNVTRKGSLVHVLYALNDLVVTKGPLARLIEVESRVNDYFLSLFPADGIIVSTPTGSTAYALSAGGPILPPHVDAMVMVPICPHTLYARPLVLGPDDMISLIPKSDQKEIYLTQDGQLGYELMVKDRIDISLAKDKNVLTVELLEDNYFDLLREKLQWGNVSIRQGEEEW</sequence>
<dbReference type="PANTHER" id="PTHR20275:SF0">
    <property type="entry name" value="NAD KINASE"/>
    <property type="match status" value="1"/>
</dbReference>
<dbReference type="Pfam" id="PF01513">
    <property type="entry name" value="NAD_kinase"/>
    <property type="match status" value="1"/>
</dbReference>
<keyword evidence="6" id="KW-0963">Cytoplasm</keyword>
<dbReference type="EC" id="2.7.1.23" evidence="6"/>
<dbReference type="Gene3D" id="2.60.200.30">
    <property type="entry name" value="Probable inorganic polyphosphate/atp-NAD kinase, domain 2"/>
    <property type="match status" value="1"/>
</dbReference>
<keyword evidence="4 6" id="KW-0520">NAD</keyword>
<name>A0ABY1JB01_9BACT</name>
<keyword evidence="6" id="KW-0547">Nucleotide-binding</keyword>
<comment type="cofactor">
    <cofactor evidence="6">
        <name>a divalent metal cation</name>
        <dbReference type="ChEBI" id="CHEBI:60240"/>
    </cofactor>
</comment>
<feature type="binding site" evidence="6">
    <location>
        <position position="72"/>
    </location>
    <ligand>
        <name>NAD(+)</name>
        <dbReference type="ChEBI" id="CHEBI:57540"/>
    </ligand>
</feature>
<evidence type="ECO:0000256" key="4">
    <source>
        <dbReference type="ARBA" id="ARBA00023027"/>
    </source>
</evidence>
<comment type="catalytic activity">
    <reaction evidence="5 6">
        <text>NAD(+) + ATP = ADP + NADP(+) + H(+)</text>
        <dbReference type="Rhea" id="RHEA:18629"/>
        <dbReference type="ChEBI" id="CHEBI:15378"/>
        <dbReference type="ChEBI" id="CHEBI:30616"/>
        <dbReference type="ChEBI" id="CHEBI:57540"/>
        <dbReference type="ChEBI" id="CHEBI:58349"/>
        <dbReference type="ChEBI" id="CHEBI:456216"/>
        <dbReference type="EC" id="2.7.1.23"/>
    </reaction>
</comment>
<dbReference type="InterPro" id="IPR017437">
    <property type="entry name" value="ATP-NAD_kinase_PpnK-typ_C"/>
</dbReference>
<feature type="binding site" evidence="6">
    <location>
        <position position="152"/>
    </location>
    <ligand>
        <name>NAD(+)</name>
        <dbReference type="ChEBI" id="CHEBI:57540"/>
    </ligand>
</feature>
<feature type="binding site" evidence="6">
    <location>
        <position position="171"/>
    </location>
    <ligand>
        <name>NAD(+)</name>
        <dbReference type="ChEBI" id="CHEBI:57540"/>
    </ligand>
</feature>
<evidence type="ECO:0000256" key="2">
    <source>
        <dbReference type="ARBA" id="ARBA00022777"/>
    </source>
</evidence>
<keyword evidence="8" id="KW-1185">Reference proteome</keyword>
<feature type="binding site" evidence="6">
    <location>
        <begin position="67"/>
        <end position="68"/>
    </location>
    <ligand>
        <name>NAD(+)</name>
        <dbReference type="ChEBI" id="CHEBI:57540"/>
    </ligand>
</feature>
<dbReference type="Proteomes" id="UP000185093">
    <property type="component" value="Unassembled WGS sequence"/>
</dbReference>
<evidence type="ECO:0000313" key="8">
    <source>
        <dbReference type="Proteomes" id="UP000185093"/>
    </source>
</evidence>
<dbReference type="InterPro" id="IPR002504">
    <property type="entry name" value="NADK"/>
</dbReference>
<evidence type="ECO:0000313" key="7">
    <source>
        <dbReference type="EMBL" id="SIN62871.1"/>
    </source>
</evidence>
<dbReference type="HAMAP" id="MF_00361">
    <property type="entry name" value="NAD_kinase"/>
    <property type="match status" value="1"/>
</dbReference>
<comment type="similarity">
    <text evidence="6">Belongs to the NAD kinase family.</text>
</comment>
<comment type="caution">
    <text evidence="7">The sequence shown here is derived from an EMBL/GenBank/DDBJ whole genome shotgun (WGS) entry which is preliminary data.</text>
</comment>
<dbReference type="PANTHER" id="PTHR20275">
    <property type="entry name" value="NAD KINASE"/>
    <property type="match status" value="1"/>
</dbReference>
<dbReference type="InterPro" id="IPR017438">
    <property type="entry name" value="ATP-NAD_kinase_N"/>
</dbReference>
<reference evidence="7 8" key="1">
    <citation type="submission" date="2016-11" db="EMBL/GenBank/DDBJ databases">
        <authorList>
            <person name="Varghese N."/>
            <person name="Submissions S."/>
        </authorList>
    </citation>
    <scope>NUCLEOTIDE SEQUENCE [LARGE SCALE GENOMIC DNA]</scope>
    <source>
        <strain evidence="7 8">DSM 20664</strain>
    </source>
</reference>
<dbReference type="EMBL" id="FSQZ01000001">
    <property type="protein sequence ID" value="SIN62871.1"/>
    <property type="molecule type" value="Genomic_DNA"/>
</dbReference>
<evidence type="ECO:0000256" key="1">
    <source>
        <dbReference type="ARBA" id="ARBA00022679"/>
    </source>
</evidence>
<dbReference type="GO" id="GO:0016301">
    <property type="term" value="F:kinase activity"/>
    <property type="evidence" value="ECO:0007669"/>
    <property type="project" value="UniProtKB-KW"/>
</dbReference>
<keyword evidence="2 6" id="KW-0418">Kinase</keyword>
<organism evidence="7 8">
    <name type="scientific">Acetomicrobium flavidum</name>
    <dbReference type="NCBI Taxonomy" id="49896"/>
    <lineage>
        <taxon>Bacteria</taxon>
        <taxon>Thermotogati</taxon>
        <taxon>Synergistota</taxon>
        <taxon>Synergistia</taxon>
        <taxon>Synergistales</taxon>
        <taxon>Acetomicrobiaceae</taxon>
        <taxon>Acetomicrobium</taxon>
    </lineage>
</organism>
<evidence type="ECO:0000256" key="6">
    <source>
        <dbReference type="HAMAP-Rule" id="MF_00361"/>
    </source>
</evidence>
<protein>
    <recommendedName>
        <fullName evidence="6">NAD kinase</fullName>
        <ecNumber evidence="6">2.7.1.23</ecNumber>
    </recommendedName>
    <alternativeName>
        <fullName evidence="6">ATP-dependent NAD kinase</fullName>
    </alternativeName>
</protein>
<dbReference type="SUPFAM" id="SSF111331">
    <property type="entry name" value="NAD kinase/diacylglycerol kinase-like"/>
    <property type="match status" value="1"/>
</dbReference>
<proteinExistence type="inferred from homology"/>
<feature type="binding site" evidence="6">
    <location>
        <begin position="141"/>
        <end position="142"/>
    </location>
    <ligand>
        <name>NAD(+)</name>
        <dbReference type="ChEBI" id="CHEBI:57540"/>
    </ligand>
</feature>
<comment type="subcellular location">
    <subcellularLocation>
        <location evidence="6">Cytoplasm</location>
    </subcellularLocation>
</comment>
<keyword evidence="6" id="KW-0067">ATP-binding</keyword>
<comment type="function">
    <text evidence="6">Involved in the regulation of the intracellular balance of NAD and NADP, and is a key enzyme in the biosynthesis of NADP. Catalyzes specifically the phosphorylation on 2'-hydroxyl of the adenosine moiety of NAD to yield NADP.</text>
</comment>
<dbReference type="InterPro" id="IPR016064">
    <property type="entry name" value="NAD/diacylglycerol_kinase_sf"/>
</dbReference>
<feature type="binding site" evidence="6">
    <location>
        <begin position="182"/>
        <end position="187"/>
    </location>
    <ligand>
        <name>NAD(+)</name>
        <dbReference type="ChEBI" id="CHEBI:57540"/>
    </ligand>
</feature>
<dbReference type="Gene3D" id="3.40.50.10330">
    <property type="entry name" value="Probable inorganic polyphosphate/atp-NAD kinase, domain 1"/>
    <property type="match status" value="1"/>
</dbReference>
<evidence type="ECO:0000256" key="5">
    <source>
        <dbReference type="ARBA" id="ARBA00047925"/>
    </source>
</evidence>
<dbReference type="Pfam" id="PF20143">
    <property type="entry name" value="NAD_kinase_C"/>
    <property type="match status" value="1"/>
</dbReference>
<keyword evidence="1 6" id="KW-0808">Transferase</keyword>
<feature type="binding site" evidence="6">
    <location>
        <position position="241"/>
    </location>
    <ligand>
        <name>NAD(+)</name>
        <dbReference type="ChEBI" id="CHEBI:57540"/>
    </ligand>
</feature>
<accession>A0ABY1JB01</accession>
<evidence type="ECO:0000256" key="3">
    <source>
        <dbReference type="ARBA" id="ARBA00022857"/>
    </source>
</evidence>
<gene>
    <name evidence="6" type="primary">nadK</name>
    <name evidence="7" type="ORF">SAMN05444368_0265</name>
</gene>
<dbReference type="RefSeq" id="WP_074199047.1">
    <property type="nucleotide sequence ID" value="NZ_FSQZ01000001.1"/>
</dbReference>
<keyword evidence="3 6" id="KW-0521">NADP</keyword>